<dbReference type="EMBL" id="JAUDFV010000132">
    <property type="protein sequence ID" value="KAL2728694.1"/>
    <property type="molecule type" value="Genomic_DNA"/>
</dbReference>
<accession>A0ABD2B7I2</accession>
<name>A0ABD2B7I2_VESSQ</name>
<proteinExistence type="predicted"/>
<evidence type="ECO:0000313" key="2">
    <source>
        <dbReference type="Proteomes" id="UP001607302"/>
    </source>
</evidence>
<sequence>MLNGAILSRIPIEHPHHHRQQLARILRVGAFTRDLRDATNNSINVDRYVQPFVNLAPVTYSSRT</sequence>
<reference evidence="1 2" key="1">
    <citation type="journal article" date="2024" name="Ann. Entomol. Soc. Am.">
        <title>Genomic analyses of the southern and eastern yellowjacket wasps (Hymenoptera: Vespidae) reveal evolutionary signatures of social life.</title>
        <authorList>
            <person name="Catto M.A."/>
            <person name="Caine P.B."/>
            <person name="Orr S.E."/>
            <person name="Hunt B.G."/>
            <person name="Goodisman M.A.D."/>
        </authorList>
    </citation>
    <scope>NUCLEOTIDE SEQUENCE [LARGE SCALE GENOMIC DNA]</scope>
    <source>
        <strain evidence="1">233</strain>
        <tissue evidence="1">Head and thorax</tissue>
    </source>
</reference>
<dbReference type="AlphaFoldDB" id="A0ABD2B7I2"/>
<dbReference type="Proteomes" id="UP001607302">
    <property type="component" value="Unassembled WGS sequence"/>
</dbReference>
<organism evidence="1 2">
    <name type="scientific">Vespula squamosa</name>
    <name type="common">Southern yellow jacket</name>
    <name type="synonym">Wasp</name>
    <dbReference type="NCBI Taxonomy" id="30214"/>
    <lineage>
        <taxon>Eukaryota</taxon>
        <taxon>Metazoa</taxon>
        <taxon>Ecdysozoa</taxon>
        <taxon>Arthropoda</taxon>
        <taxon>Hexapoda</taxon>
        <taxon>Insecta</taxon>
        <taxon>Pterygota</taxon>
        <taxon>Neoptera</taxon>
        <taxon>Endopterygota</taxon>
        <taxon>Hymenoptera</taxon>
        <taxon>Apocrita</taxon>
        <taxon>Aculeata</taxon>
        <taxon>Vespoidea</taxon>
        <taxon>Vespidae</taxon>
        <taxon>Vespinae</taxon>
        <taxon>Vespula</taxon>
    </lineage>
</organism>
<gene>
    <name evidence="1" type="ORF">V1478_006326</name>
</gene>
<protein>
    <submittedName>
        <fullName evidence="1">Uncharacterized protein</fullName>
    </submittedName>
</protein>
<comment type="caution">
    <text evidence="1">The sequence shown here is derived from an EMBL/GenBank/DDBJ whole genome shotgun (WGS) entry which is preliminary data.</text>
</comment>
<evidence type="ECO:0000313" key="1">
    <source>
        <dbReference type="EMBL" id="KAL2728694.1"/>
    </source>
</evidence>
<keyword evidence="2" id="KW-1185">Reference proteome</keyword>